<dbReference type="GO" id="GO:0016020">
    <property type="term" value="C:membrane"/>
    <property type="evidence" value="ECO:0007669"/>
    <property type="project" value="UniProtKB-SubCell"/>
</dbReference>
<keyword evidence="9" id="KW-1185">Reference proteome</keyword>
<dbReference type="SUPFAM" id="SSF53448">
    <property type="entry name" value="Nucleotide-diphospho-sugar transferases"/>
    <property type="match status" value="1"/>
</dbReference>
<dbReference type="Pfam" id="PF13641">
    <property type="entry name" value="Glyco_tranf_2_3"/>
    <property type="match status" value="1"/>
</dbReference>
<dbReference type="InterPro" id="IPR037257">
    <property type="entry name" value="T2SS_E_N_sf"/>
</dbReference>
<gene>
    <name evidence="8" type="ORF">RISW2_13490</name>
</gene>
<dbReference type="AlphaFoldDB" id="X7F647"/>
<evidence type="ECO:0000256" key="7">
    <source>
        <dbReference type="SAM" id="Phobius"/>
    </source>
</evidence>
<dbReference type="InterPro" id="IPR029044">
    <property type="entry name" value="Nucleotide-diphossugar_trans"/>
</dbReference>
<evidence type="ECO:0000256" key="2">
    <source>
        <dbReference type="ARBA" id="ARBA00022676"/>
    </source>
</evidence>
<dbReference type="PATRIC" id="fig|1449351.3.peg.3573"/>
<evidence type="ECO:0000313" key="8">
    <source>
        <dbReference type="EMBL" id="ETX27536.1"/>
    </source>
</evidence>
<evidence type="ECO:0000256" key="6">
    <source>
        <dbReference type="ARBA" id="ARBA00023136"/>
    </source>
</evidence>
<keyword evidence="2" id="KW-0328">Glycosyltransferase</keyword>
<feature type="transmembrane region" description="Helical" evidence="7">
    <location>
        <begin position="523"/>
        <end position="548"/>
    </location>
</feature>
<accession>X7F647</accession>
<dbReference type="InterPro" id="IPR050321">
    <property type="entry name" value="Glycosyltr_2/OpgH_subfam"/>
</dbReference>
<comment type="caution">
    <text evidence="8">The sequence shown here is derived from an EMBL/GenBank/DDBJ whole genome shotgun (WGS) entry which is preliminary data.</text>
</comment>
<sequence>MGGLLVERGSLSPTDLLDAVVQAGTDGAPLDSTLVAQGLVTPEALLESQARRHGMLQIGRDAHPAQAALAALVPPETCLAARAVPWTTIGDTLVVACAAPGGSATLRPLLDPVWPRVIEALCLEADIEAELAARHGAYLARRAETSVPLDESCRDLNLATSRRRLWAAALALLCTALLVLRPNLFFAAAVVLAVAGMGAGLALKLAALCASLIARPAPAPVAPPPLAQRPVVTLLVPLFRETRIVDDLIRRLGRLTYPAALRDVIFVTEARDAAMRRALESRELPSWLRVIEVPDGPITTKPRALNYALGFARGDIVGVLDAEDAPAPNQLDRVTQAFAAAPAEVACLQGMLDFYNPHANWLSRCFAIEYATWFRVMLPGLAALGLAIPLGGTTVYFRRQALDAVGGWDAHNVTEDADLGIRLARHGFRTEMLPTVTREEANNRLWPWVRQRSRWLKGYMKTWAVHAKRPRALWRDLGPWRFAGFHALFLSAVLPALLQPVLWSFWGTLAGFPPPLLPEASGAAVRMLCILFLLAEGTTALTALVAVARAPHRGLMVWVPSLALYFPLTVAAGYKAAWELGTRPFYWDKTEHGASPPDSVEADRPEG</sequence>
<feature type="transmembrane region" description="Helical" evidence="7">
    <location>
        <begin position="482"/>
        <end position="503"/>
    </location>
</feature>
<evidence type="ECO:0000256" key="5">
    <source>
        <dbReference type="ARBA" id="ARBA00022989"/>
    </source>
</evidence>
<dbReference type="Gene3D" id="3.90.550.10">
    <property type="entry name" value="Spore Coat Polysaccharide Biosynthesis Protein SpsA, Chain A"/>
    <property type="match status" value="1"/>
</dbReference>
<reference evidence="8 9" key="1">
    <citation type="submission" date="2014-01" db="EMBL/GenBank/DDBJ databases">
        <title>Roseivivax isoporae LMG 25204 Genome Sequencing.</title>
        <authorList>
            <person name="Lai Q."/>
            <person name="Li G."/>
            <person name="Shao Z."/>
        </authorList>
    </citation>
    <scope>NUCLEOTIDE SEQUENCE [LARGE SCALE GENOMIC DNA]</scope>
    <source>
        <strain evidence="8 9">LMG 25204</strain>
    </source>
</reference>
<protein>
    <submittedName>
        <fullName evidence="8">Glycosyl transferase</fullName>
    </submittedName>
</protein>
<keyword evidence="3 8" id="KW-0808">Transferase</keyword>
<comment type="subcellular location">
    <subcellularLocation>
        <location evidence="1">Membrane</location>
        <topology evidence="1">Multi-pass membrane protein</topology>
    </subcellularLocation>
</comment>
<evidence type="ECO:0000256" key="4">
    <source>
        <dbReference type="ARBA" id="ARBA00022692"/>
    </source>
</evidence>
<keyword evidence="6 7" id="KW-0472">Membrane</keyword>
<dbReference type="eggNOG" id="COG1215">
    <property type="taxonomic scope" value="Bacteria"/>
</dbReference>
<feature type="transmembrane region" description="Helical" evidence="7">
    <location>
        <begin position="186"/>
        <end position="207"/>
    </location>
</feature>
<proteinExistence type="predicted"/>
<keyword evidence="5 7" id="KW-1133">Transmembrane helix</keyword>
<feature type="transmembrane region" description="Helical" evidence="7">
    <location>
        <begin position="164"/>
        <end position="180"/>
    </location>
</feature>
<keyword evidence="4 7" id="KW-0812">Transmembrane</keyword>
<evidence type="ECO:0000256" key="3">
    <source>
        <dbReference type="ARBA" id="ARBA00022679"/>
    </source>
</evidence>
<organism evidence="8 9">
    <name type="scientific">Roseivivax isoporae LMG 25204</name>
    <dbReference type="NCBI Taxonomy" id="1449351"/>
    <lineage>
        <taxon>Bacteria</taxon>
        <taxon>Pseudomonadati</taxon>
        <taxon>Pseudomonadota</taxon>
        <taxon>Alphaproteobacteria</taxon>
        <taxon>Rhodobacterales</taxon>
        <taxon>Roseobacteraceae</taxon>
        <taxon>Roseivivax</taxon>
    </lineage>
</organism>
<feature type="transmembrane region" description="Helical" evidence="7">
    <location>
        <begin position="555"/>
        <end position="574"/>
    </location>
</feature>
<evidence type="ECO:0000313" key="9">
    <source>
        <dbReference type="Proteomes" id="UP000023430"/>
    </source>
</evidence>
<dbReference type="EMBL" id="JAME01000031">
    <property type="protein sequence ID" value="ETX27536.1"/>
    <property type="molecule type" value="Genomic_DNA"/>
</dbReference>
<dbReference type="PANTHER" id="PTHR43867">
    <property type="entry name" value="CELLULOSE SYNTHASE CATALYTIC SUBUNIT A [UDP-FORMING]"/>
    <property type="match status" value="1"/>
</dbReference>
<dbReference type="STRING" id="1449351.RISW2_13490"/>
<name>X7F647_9RHOB</name>
<evidence type="ECO:0000256" key="1">
    <source>
        <dbReference type="ARBA" id="ARBA00004141"/>
    </source>
</evidence>
<dbReference type="SUPFAM" id="SSF160246">
    <property type="entry name" value="EspE N-terminal domain-like"/>
    <property type="match status" value="1"/>
</dbReference>
<dbReference type="Proteomes" id="UP000023430">
    <property type="component" value="Unassembled WGS sequence"/>
</dbReference>
<dbReference type="GO" id="GO:0016757">
    <property type="term" value="F:glycosyltransferase activity"/>
    <property type="evidence" value="ECO:0007669"/>
    <property type="project" value="UniProtKB-KW"/>
</dbReference>
<dbReference type="PANTHER" id="PTHR43867:SF2">
    <property type="entry name" value="CELLULOSE SYNTHASE CATALYTIC SUBUNIT A [UDP-FORMING]"/>
    <property type="match status" value="1"/>
</dbReference>